<name>A0ACB9BQQ5_CICIN</name>
<gene>
    <name evidence="1" type="ORF">L2E82_36143</name>
</gene>
<proteinExistence type="predicted"/>
<keyword evidence="2" id="KW-1185">Reference proteome</keyword>
<protein>
    <submittedName>
        <fullName evidence="1">Uncharacterized protein</fullName>
    </submittedName>
</protein>
<dbReference type="EMBL" id="CM042014">
    <property type="protein sequence ID" value="KAI3724371.1"/>
    <property type="molecule type" value="Genomic_DNA"/>
</dbReference>
<evidence type="ECO:0000313" key="2">
    <source>
        <dbReference type="Proteomes" id="UP001055811"/>
    </source>
</evidence>
<evidence type="ECO:0000313" key="1">
    <source>
        <dbReference type="EMBL" id="KAI3724371.1"/>
    </source>
</evidence>
<comment type="caution">
    <text evidence="1">The sequence shown here is derived from an EMBL/GenBank/DDBJ whole genome shotgun (WGS) entry which is preliminary data.</text>
</comment>
<sequence length="350" mass="39576">MAEIPPPSPLQPSQPSSPPYPISTTESINPHTEYWCHHCEKRVAVEAQTDHPEIICSECKRGFVESILVPPPHLHELMDDEIPPLSNEIVQFLRAIASPEDDNDFPLPDAAADDTVHLQPELEEFDGNNDNHHDDENRNQGYRDREGSDDENEEDEEEELRQRQRRHLLRIRLQDHGLSAGRQDRILDWAELLLQLEDQSVTFGQQRLEFEDGYIGNPGDYVDATGYDSFLQTLAESDNNDRRGAPPASKSAVEALQTVEVNTTSTDSCAVCKDGMFNNEQKIVKQLPCGHMYHGVCIMTWFDSRNTCPICRHELPTDDPEYEEARKQKQRSMAMTSTIDHGSSSSGNGV</sequence>
<dbReference type="Proteomes" id="UP001055811">
    <property type="component" value="Linkage Group LG06"/>
</dbReference>
<accession>A0ACB9BQQ5</accession>
<reference evidence="1 2" key="2">
    <citation type="journal article" date="2022" name="Mol. Ecol. Resour.">
        <title>The genomes of chicory, endive, great burdock and yacon provide insights into Asteraceae paleo-polyploidization history and plant inulin production.</title>
        <authorList>
            <person name="Fan W."/>
            <person name="Wang S."/>
            <person name="Wang H."/>
            <person name="Wang A."/>
            <person name="Jiang F."/>
            <person name="Liu H."/>
            <person name="Zhao H."/>
            <person name="Xu D."/>
            <person name="Zhang Y."/>
        </authorList>
    </citation>
    <scope>NUCLEOTIDE SEQUENCE [LARGE SCALE GENOMIC DNA]</scope>
    <source>
        <strain evidence="2">cv. Punajuju</strain>
        <tissue evidence="1">Leaves</tissue>
    </source>
</reference>
<reference evidence="2" key="1">
    <citation type="journal article" date="2022" name="Mol. Ecol. Resour.">
        <title>The genomes of chicory, endive, great burdock and yacon provide insights into Asteraceae palaeo-polyploidization history and plant inulin production.</title>
        <authorList>
            <person name="Fan W."/>
            <person name="Wang S."/>
            <person name="Wang H."/>
            <person name="Wang A."/>
            <person name="Jiang F."/>
            <person name="Liu H."/>
            <person name="Zhao H."/>
            <person name="Xu D."/>
            <person name="Zhang Y."/>
        </authorList>
    </citation>
    <scope>NUCLEOTIDE SEQUENCE [LARGE SCALE GENOMIC DNA]</scope>
    <source>
        <strain evidence="2">cv. Punajuju</strain>
    </source>
</reference>
<organism evidence="1 2">
    <name type="scientific">Cichorium intybus</name>
    <name type="common">Chicory</name>
    <dbReference type="NCBI Taxonomy" id="13427"/>
    <lineage>
        <taxon>Eukaryota</taxon>
        <taxon>Viridiplantae</taxon>
        <taxon>Streptophyta</taxon>
        <taxon>Embryophyta</taxon>
        <taxon>Tracheophyta</taxon>
        <taxon>Spermatophyta</taxon>
        <taxon>Magnoliopsida</taxon>
        <taxon>eudicotyledons</taxon>
        <taxon>Gunneridae</taxon>
        <taxon>Pentapetalae</taxon>
        <taxon>asterids</taxon>
        <taxon>campanulids</taxon>
        <taxon>Asterales</taxon>
        <taxon>Asteraceae</taxon>
        <taxon>Cichorioideae</taxon>
        <taxon>Cichorieae</taxon>
        <taxon>Cichoriinae</taxon>
        <taxon>Cichorium</taxon>
    </lineage>
</organism>